<comment type="similarity">
    <text evidence="3">Belongs to the gas vesicle GvpF/GvpL family.</text>
</comment>
<organism evidence="4 5">
    <name type="scientific">Streptomyces lavendulae subsp. lavendulae</name>
    <dbReference type="NCBI Taxonomy" id="58340"/>
    <lineage>
        <taxon>Bacteria</taxon>
        <taxon>Bacillati</taxon>
        <taxon>Actinomycetota</taxon>
        <taxon>Actinomycetes</taxon>
        <taxon>Kitasatosporales</taxon>
        <taxon>Streptomycetaceae</taxon>
        <taxon>Streptomyces</taxon>
    </lineage>
</organism>
<proteinExistence type="inferred from homology"/>
<evidence type="ECO:0000256" key="1">
    <source>
        <dbReference type="ARBA" id="ARBA00022987"/>
    </source>
</evidence>
<dbReference type="GO" id="GO:0031412">
    <property type="term" value="P:gas vesicle organization"/>
    <property type="evidence" value="ECO:0007669"/>
    <property type="project" value="InterPro"/>
</dbReference>
<keyword evidence="1" id="KW-0304">Gas vesicle</keyword>
<dbReference type="Proteomes" id="UP000231791">
    <property type="component" value="Chromosome"/>
</dbReference>
<reference evidence="4 5" key="1">
    <citation type="submission" date="2017-11" db="EMBL/GenBank/DDBJ databases">
        <title>Complete genome sequence of Streptomyces lavendulae subsp. lavendulae CCM 3239 (formerly 'Streptomyces aureofaciens CCM 3239'), the producer of the angucycline-type antibiotic auricin.</title>
        <authorList>
            <person name="Busche T."/>
            <person name="Novakova R."/>
            <person name="Al'Dilaimi A."/>
            <person name="Homerova D."/>
            <person name="Feckova L."/>
            <person name="Rezuchova B."/>
            <person name="Mingyar E."/>
            <person name="Csolleiova D."/>
            <person name="Bekeova C."/>
            <person name="Winkler A."/>
            <person name="Sevcikova B."/>
            <person name="Kalinowski J."/>
            <person name="Kormanec J."/>
            <person name="Ruckert C."/>
        </authorList>
    </citation>
    <scope>NUCLEOTIDE SEQUENCE [LARGE SCALE GENOMIC DNA]</scope>
    <source>
        <strain evidence="4 5">CCM 3239</strain>
    </source>
</reference>
<dbReference type="OrthoDB" id="4864106at2"/>
<sequence>MPLYVYSIAAKDHPLRLDGVSGVGPEPSPLRTVTAGTLCAVVSDIAEEIRPKRRDLNAHQQVQELLMADGVILPLQFGYIATDDLAVRQALESNEESYLGALGRLEGCAEYHVRASQADEAPLLQQILQDVPEARDLNDRIRSGDRDPSLPLALGEIVAREVQVRQEALAAGLTEALVPFSREYLAHPPSGSDFLNLSLLVHDEHKQALRTAEANLAREIGSDIDLRFSGPLPPYSFVQ</sequence>
<dbReference type="InterPro" id="IPR009430">
    <property type="entry name" value="GvpL/GvpF"/>
</dbReference>
<keyword evidence="5" id="KW-1185">Reference proteome</keyword>
<comment type="subcellular location">
    <subcellularLocation>
        <location evidence="2">Gas vesicle</location>
    </subcellularLocation>
</comment>
<evidence type="ECO:0000313" key="4">
    <source>
        <dbReference type="EMBL" id="ATZ29406.1"/>
    </source>
</evidence>
<dbReference type="Pfam" id="PF06386">
    <property type="entry name" value="GvpL_GvpF"/>
    <property type="match status" value="1"/>
</dbReference>
<dbReference type="EMBL" id="CP024985">
    <property type="protein sequence ID" value="ATZ29406.1"/>
    <property type="molecule type" value="Genomic_DNA"/>
</dbReference>
<gene>
    <name evidence="4" type="ORF">SLAV_38210</name>
</gene>
<dbReference type="RefSeq" id="WP_030239714.1">
    <property type="nucleotide sequence ID" value="NZ_BSRP01000081.1"/>
</dbReference>
<evidence type="ECO:0000256" key="3">
    <source>
        <dbReference type="ARBA" id="ARBA00035643"/>
    </source>
</evidence>
<name>A0A2K8PRM9_STRLA</name>
<protein>
    <submittedName>
        <fullName evidence="4">Gas vesicle synthesis protein GvpL/GvpF</fullName>
    </submittedName>
</protein>
<accession>A0A2K8PRM9</accession>
<dbReference type="GO" id="GO:0031411">
    <property type="term" value="C:gas vesicle"/>
    <property type="evidence" value="ECO:0007669"/>
    <property type="project" value="UniProtKB-SubCell"/>
</dbReference>
<dbReference type="KEGG" id="slx:SLAV_38210"/>
<dbReference type="PANTHER" id="PTHR36852:SF1">
    <property type="entry name" value="PROTEIN GVPL 2"/>
    <property type="match status" value="1"/>
</dbReference>
<dbReference type="AlphaFoldDB" id="A0A2K8PRM9"/>
<evidence type="ECO:0000313" key="5">
    <source>
        <dbReference type="Proteomes" id="UP000231791"/>
    </source>
</evidence>
<dbReference type="GeneID" id="49388584"/>
<dbReference type="PANTHER" id="PTHR36852">
    <property type="entry name" value="PROTEIN GVPL 2"/>
    <property type="match status" value="1"/>
</dbReference>
<evidence type="ECO:0000256" key="2">
    <source>
        <dbReference type="ARBA" id="ARBA00035108"/>
    </source>
</evidence>